<reference evidence="1 2" key="1">
    <citation type="journal article" date="2019" name="Nat. Ecol. Evol.">
        <title>Megaphylogeny resolves global patterns of mushroom evolution.</title>
        <authorList>
            <person name="Varga T."/>
            <person name="Krizsan K."/>
            <person name="Foldi C."/>
            <person name="Dima B."/>
            <person name="Sanchez-Garcia M."/>
            <person name="Sanchez-Ramirez S."/>
            <person name="Szollosi G.J."/>
            <person name="Szarkandi J.G."/>
            <person name="Papp V."/>
            <person name="Albert L."/>
            <person name="Andreopoulos W."/>
            <person name="Angelini C."/>
            <person name="Antonin V."/>
            <person name="Barry K.W."/>
            <person name="Bougher N.L."/>
            <person name="Buchanan P."/>
            <person name="Buyck B."/>
            <person name="Bense V."/>
            <person name="Catcheside P."/>
            <person name="Chovatia M."/>
            <person name="Cooper J."/>
            <person name="Damon W."/>
            <person name="Desjardin D."/>
            <person name="Finy P."/>
            <person name="Geml J."/>
            <person name="Haridas S."/>
            <person name="Hughes K."/>
            <person name="Justo A."/>
            <person name="Karasinski D."/>
            <person name="Kautmanova I."/>
            <person name="Kiss B."/>
            <person name="Kocsube S."/>
            <person name="Kotiranta H."/>
            <person name="LaButti K.M."/>
            <person name="Lechner B.E."/>
            <person name="Liimatainen K."/>
            <person name="Lipzen A."/>
            <person name="Lukacs Z."/>
            <person name="Mihaltcheva S."/>
            <person name="Morgado L.N."/>
            <person name="Niskanen T."/>
            <person name="Noordeloos M.E."/>
            <person name="Ohm R.A."/>
            <person name="Ortiz-Santana B."/>
            <person name="Ovrebo C."/>
            <person name="Racz N."/>
            <person name="Riley R."/>
            <person name="Savchenko A."/>
            <person name="Shiryaev A."/>
            <person name="Soop K."/>
            <person name="Spirin V."/>
            <person name="Szebenyi C."/>
            <person name="Tomsovsky M."/>
            <person name="Tulloss R.E."/>
            <person name="Uehling J."/>
            <person name="Grigoriev I.V."/>
            <person name="Vagvolgyi C."/>
            <person name="Papp T."/>
            <person name="Martin F.M."/>
            <person name="Miettinen O."/>
            <person name="Hibbett D.S."/>
            <person name="Nagy L.G."/>
        </authorList>
    </citation>
    <scope>NUCLEOTIDE SEQUENCE [LARGE SCALE GENOMIC DNA]</scope>
    <source>
        <strain evidence="1 2">NL-1719</strain>
    </source>
</reference>
<evidence type="ECO:0000313" key="2">
    <source>
        <dbReference type="Proteomes" id="UP000308600"/>
    </source>
</evidence>
<organism evidence="1 2">
    <name type="scientific">Pluteus cervinus</name>
    <dbReference type="NCBI Taxonomy" id="181527"/>
    <lineage>
        <taxon>Eukaryota</taxon>
        <taxon>Fungi</taxon>
        <taxon>Dikarya</taxon>
        <taxon>Basidiomycota</taxon>
        <taxon>Agaricomycotina</taxon>
        <taxon>Agaricomycetes</taxon>
        <taxon>Agaricomycetidae</taxon>
        <taxon>Agaricales</taxon>
        <taxon>Pluteineae</taxon>
        <taxon>Pluteaceae</taxon>
        <taxon>Pluteus</taxon>
    </lineage>
</organism>
<proteinExistence type="predicted"/>
<keyword evidence="2" id="KW-1185">Reference proteome</keyword>
<accession>A0ACD3AU18</accession>
<dbReference type="EMBL" id="ML208334">
    <property type="protein sequence ID" value="TFK69223.1"/>
    <property type="molecule type" value="Genomic_DNA"/>
</dbReference>
<dbReference type="Proteomes" id="UP000308600">
    <property type="component" value="Unassembled WGS sequence"/>
</dbReference>
<name>A0ACD3AU18_9AGAR</name>
<gene>
    <name evidence="1" type="ORF">BDN72DRAFT_768205</name>
</gene>
<evidence type="ECO:0000313" key="1">
    <source>
        <dbReference type="EMBL" id="TFK69223.1"/>
    </source>
</evidence>
<sequence>MGDVPEQIQSVPSWRGKQARCDCVLVAEDTKTGMKGLSVVWVQLFSPFHSQRDSVPCALVEWFKKVGQGPDPQIGLWRVRINVVQGQSEISVLHVDSLLRRAHFLPIFSGNSFLPHGFNFEDTLDAFPTYYVNKVIDHHAHKILFLISFIHFYL</sequence>
<protein>
    <submittedName>
        <fullName evidence="1">Uncharacterized protein</fullName>
    </submittedName>
</protein>